<dbReference type="EMBL" id="LSDK01000030">
    <property type="protein sequence ID" value="KXB77675.1"/>
    <property type="molecule type" value="Genomic_DNA"/>
</dbReference>
<comment type="caution">
    <text evidence="3">The sequence shown here is derived from an EMBL/GenBank/DDBJ whole genome shotgun (WGS) entry which is preliminary data.</text>
</comment>
<keyword evidence="4" id="KW-1185">Reference proteome</keyword>
<dbReference type="Pfam" id="PF14493">
    <property type="entry name" value="HTH_40"/>
    <property type="match status" value="1"/>
</dbReference>
<dbReference type="SUPFAM" id="SSF52540">
    <property type="entry name" value="P-loop containing nucleoside triphosphate hydrolases"/>
    <property type="match status" value="2"/>
</dbReference>
<protein>
    <recommendedName>
        <fullName evidence="2">AAA+ ATPase domain-containing protein</fullName>
    </recommendedName>
</protein>
<dbReference type="AlphaFoldDB" id="A0A134BCK9"/>
<organism evidence="3 4">
    <name type="scientific">Porphyromonas somerae</name>
    <dbReference type="NCBI Taxonomy" id="322095"/>
    <lineage>
        <taxon>Bacteria</taxon>
        <taxon>Pseudomonadati</taxon>
        <taxon>Bacteroidota</taxon>
        <taxon>Bacteroidia</taxon>
        <taxon>Bacteroidales</taxon>
        <taxon>Porphyromonadaceae</taxon>
        <taxon>Porphyromonas</taxon>
    </lineage>
</organism>
<dbReference type="Pfam" id="PF05970">
    <property type="entry name" value="PIF1"/>
    <property type="match status" value="1"/>
</dbReference>
<dbReference type="RefSeq" id="WP_060934952.1">
    <property type="nucleotide sequence ID" value="NZ_KQ960419.1"/>
</dbReference>
<evidence type="ECO:0000259" key="2">
    <source>
        <dbReference type="SMART" id="SM00382"/>
    </source>
</evidence>
<evidence type="ECO:0000313" key="3">
    <source>
        <dbReference type="EMBL" id="KXB77675.1"/>
    </source>
</evidence>
<dbReference type="Proteomes" id="UP000070224">
    <property type="component" value="Unassembled WGS sequence"/>
</dbReference>
<name>A0A134BCK9_9PORP</name>
<dbReference type="InterPro" id="IPR029491">
    <property type="entry name" value="Helicase_HTH"/>
</dbReference>
<proteinExistence type="predicted"/>
<dbReference type="PANTHER" id="PTHR47642">
    <property type="entry name" value="ATP-DEPENDENT DNA HELICASE"/>
    <property type="match status" value="1"/>
</dbReference>
<dbReference type="SMART" id="SM00382">
    <property type="entry name" value="AAA"/>
    <property type="match status" value="1"/>
</dbReference>
<dbReference type="InterPro" id="IPR010285">
    <property type="entry name" value="DNA_helicase_pif1-like_DEAD"/>
</dbReference>
<dbReference type="Gene3D" id="3.40.50.300">
    <property type="entry name" value="P-loop containing nucleotide triphosphate hydrolases"/>
    <property type="match status" value="2"/>
</dbReference>
<dbReference type="GO" id="GO:0003678">
    <property type="term" value="F:DNA helicase activity"/>
    <property type="evidence" value="ECO:0007669"/>
    <property type="project" value="InterPro"/>
</dbReference>
<dbReference type="InterPro" id="IPR027417">
    <property type="entry name" value="P-loop_NTPase"/>
</dbReference>
<dbReference type="InterPro" id="IPR003593">
    <property type="entry name" value="AAA+_ATPase"/>
</dbReference>
<dbReference type="InterPro" id="IPR051055">
    <property type="entry name" value="PIF1_helicase"/>
</dbReference>
<dbReference type="STRING" id="322095.HMPREF3185_00432"/>
<feature type="domain" description="AAA+ ATPase" evidence="2">
    <location>
        <begin position="14"/>
        <end position="229"/>
    </location>
</feature>
<dbReference type="GO" id="GO:0000723">
    <property type="term" value="P:telomere maintenance"/>
    <property type="evidence" value="ECO:0007669"/>
    <property type="project" value="InterPro"/>
</dbReference>
<dbReference type="OrthoDB" id="9763659at2"/>
<dbReference type="PATRIC" id="fig|322095.3.peg.427"/>
<evidence type="ECO:0000256" key="1">
    <source>
        <dbReference type="SAM" id="MobiDB-lite"/>
    </source>
</evidence>
<dbReference type="GO" id="GO:0006281">
    <property type="term" value="P:DNA repair"/>
    <property type="evidence" value="ECO:0007669"/>
    <property type="project" value="InterPro"/>
</dbReference>
<dbReference type="CDD" id="cd18809">
    <property type="entry name" value="SF1_C_RecD"/>
    <property type="match status" value="1"/>
</dbReference>
<feature type="region of interest" description="Disordered" evidence="1">
    <location>
        <begin position="630"/>
        <end position="660"/>
    </location>
</feature>
<sequence>MQRKEYLQAFIAHTNRNIFLTGKAGTGKTTLLHYIKEHTYKSCVIAAPTGIAALNAGGTTLHSLLQLPIGAFIPDSMAQLPLTPNQLLVTPRDFRRHIHLQERKIRLLRALELLVIDEVSMLRADTLDLIDLLLRSVRRSPLPFGGVQVLFIGDLMQLPPVVKPQEWDVLRQYYPSLFFFHAHVLQKYPPLYIELTHVYRQQDAGFIDLLNHLRYSALTSEDMQWLRGRINPAFDPIKSEGYVTLTTHNARADEINRKALEALPGAYQDYHASIAGDFPDHLYPIEPMLRLKVGARVMLIKNDLQQPRRFYNGMLATVEEMTEKKLIVRLENGELLDVPAYSWENARYRLNEDTGDTEPDIQGVFKHFPIRLAWAITIHKSQGLTFDRAAIDLEAVFASGQAYVALSRLRSPEGLVLLSPLGSDTLSVPPEITGYEATRASDEELRQCLIADKLSYWLQQAVQAFSWSNVADLYRQHAYSYRMESERSQKSRFGDWAHEQAFKVDELRQVADRFVQQLHGLFAEGEPALPTIAERTRKAFAYFLPRWTEVFVSLLETQRDARGMKKVKEFIAELDLLYAETVRLMRGLIRIESCIQALATGEPLNRDDLQIDERLGKWLQAAKAEVKTPYIVPDSSAPSPKTKSKKKTAEREPRVSTQEQTCHLIREGKTVLEVASIRKLSVGTIYGHITQLLEKGLLTEQEAGIDSRQLDELAPLFAKMGDEAGLKDIHEALKGRLDYYELRLYLTAFRQHRTHR</sequence>
<dbReference type="FunFam" id="3.40.50.300:FF:001498">
    <property type="entry name" value="ATP-dependent DNA helicase"/>
    <property type="match status" value="1"/>
</dbReference>
<gene>
    <name evidence="3" type="ORF">HMPREF3185_00432</name>
</gene>
<evidence type="ECO:0000313" key="4">
    <source>
        <dbReference type="Proteomes" id="UP000070224"/>
    </source>
</evidence>
<accession>A0A134BCK9</accession>
<reference evidence="4" key="1">
    <citation type="submission" date="2016-01" db="EMBL/GenBank/DDBJ databases">
        <authorList>
            <person name="Mitreva M."/>
            <person name="Pepin K.H."/>
            <person name="Mihindukulasuriya K.A."/>
            <person name="Fulton R."/>
            <person name="Fronick C."/>
            <person name="O'Laughlin M."/>
            <person name="Miner T."/>
            <person name="Herter B."/>
            <person name="Rosa B.A."/>
            <person name="Cordes M."/>
            <person name="Tomlinson C."/>
            <person name="Wollam A."/>
            <person name="Palsikar V.B."/>
            <person name="Mardis E.R."/>
            <person name="Wilson R.K."/>
        </authorList>
    </citation>
    <scope>NUCLEOTIDE SEQUENCE [LARGE SCALE GENOMIC DNA]</scope>
    <source>
        <strain evidence="4">KA00683</strain>
    </source>
</reference>